<dbReference type="Proteomes" id="UP000054567">
    <property type="component" value="Unassembled WGS sequence"/>
</dbReference>
<proteinExistence type="predicted"/>
<feature type="region of interest" description="Disordered" evidence="1">
    <location>
        <begin position="36"/>
        <end position="67"/>
    </location>
</feature>
<sequence>MSSSPQFRFHKGRQPDCKCRSTYIRRVPTSLPYDLRSARRESQAKVTSPIVNAERDTVQESAPGPHPYRLRKRSQAEVLPPRAKVNDCIKKQPKHQHQKTLEVGVNIAASVSVSTKHFDAIPEHTTAKRRHKSPHPLLLRDLWEGYKLFQARENAIQLLHIFALVIPTQPSL</sequence>
<gene>
    <name evidence="2" type="ORF">CPAG_08624</name>
</gene>
<protein>
    <submittedName>
        <fullName evidence="2">Uncharacterized protein</fullName>
    </submittedName>
</protein>
<evidence type="ECO:0000256" key="1">
    <source>
        <dbReference type="SAM" id="MobiDB-lite"/>
    </source>
</evidence>
<dbReference type="AlphaFoldDB" id="A0A0J6IK66"/>
<reference evidence="3" key="3">
    <citation type="journal article" date="2010" name="Genome Res.">
        <title>Population genomic sequencing of Coccidioides fungi reveals recent hybridization and transposon control.</title>
        <authorList>
            <person name="Neafsey D.E."/>
            <person name="Barker B.M."/>
            <person name="Sharpton T.J."/>
            <person name="Stajich J.E."/>
            <person name="Park D.J."/>
            <person name="Whiston E."/>
            <person name="Hung C.-Y."/>
            <person name="McMahan C."/>
            <person name="White J."/>
            <person name="Sykes S."/>
            <person name="Heiman D."/>
            <person name="Young S."/>
            <person name="Zeng Q."/>
            <person name="Abouelleil A."/>
            <person name="Aftuck L."/>
            <person name="Bessette D."/>
            <person name="Brown A."/>
            <person name="FitzGerald M."/>
            <person name="Lui A."/>
            <person name="Macdonald J.P."/>
            <person name="Priest M."/>
            <person name="Orbach M.J."/>
            <person name="Galgiani J.N."/>
            <person name="Kirkland T.N."/>
            <person name="Cole G.T."/>
            <person name="Birren B.W."/>
            <person name="Henn M.R."/>
            <person name="Taylor J.W."/>
            <person name="Rounsley S.D."/>
        </authorList>
    </citation>
    <scope>NUCLEOTIDE SEQUENCE [LARGE SCALE GENOMIC DNA]</scope>
    <source>
        <strain evidence="3">RMSCC 3488</strain>
    </source>
</reference>
<dbReference type="VEuPathDB" id="FungiDB:CPAG_08624"/>
<accession>A0A0J6IK66</accession>
<evidence type="ECO:0000313" key="2">
    <source>
        <dbReference type="EMBL" id="KMM72327.1"/>
    </source>
</evidence>
<reference evidence="3" key="2">
    <citation type="journal article" date="2009" name="Genome Res.">
        <title>Comparative genomic analyses of the human fungal pathogens Coccidioides and their relatives.</title>
        <authorList>
            <person name="Sharpton T.J."/>
            <person name="Stajich J.E."/>
            <person name="Rounsley S.D."/>
            <person name="Gardner M.J."/>
            <person name="Wortman J.R."/>
            <person name="Jordar V.S."/>
            <person name="Maiti R."/>
            <person name="Kodira C.D."/>
            <person name="Neafsey D.E."/>
            <person name="Zeng Q."/>
            <person name="Hung C.-Y."/>
            <person name="McMahan C."/>
            <person name="Muszewska A."/>
            <person name="Grynberg M."/>
            <person name="Mandel M.A."/>
            <person name="Kellner E.M."/>
            <person name="Barker B.M."/>
            <person name="Galgiani J.N."/>
            <person name="Orbach M.J."/>
            <person name="Kirkland T.N."/>
            <person name="Cole G.T."/>
            <person name="Henn M.R."/>
            <person name="Birren B.W."/>
            <person name="Taylor J.W."/>
        </authorList>
    </citation>
    <scope>NUCLEOTIDE SEQUENCE [LARGE SCALE GENOMIC DNA]</scope>
    <source>
        <strain evidence="3">RMSCC 3488</strain>
    </source>
</reference>
<dbReference type="EMBL" id="DS268114">
    <property type="protein sequence ID" value="KMM72327.1"/>
    <property type="molecule type" value="Genomic_DNA"/>
</dbReference>
<evidence type="ECO:0000313" key="3">
    <source>
        <dbReference type="Proteomes" id="UP000054567"/>
    </source>
</evidence>
<reference evidence="2 3" key="1">
    <citation type="submission" date="2007-06" db="EMBL/GenBank/DDBJ databases">
        <title>The Genome Sequence of Coccidioides posadasii RMSCC_3488.</title>
        <authorList>
            <consortium name="Coccidioides Genome Resources Consortium"/>
            <consortium name="The Broad Institute Genome Sequencing Platform"/>
            <person name="Henn M.R."/>
            <person name="Sykes S."/>
            <person name="Young S."/>
            <person name="Jaffe D."/>
            <person name="Berlin A."/>
            <person name="Alvarez P."/>
            <person name="Butler J."/>
            <person name="Gnerre S."/>
            <person name="Grabherr M."/>
            <person name="Mauceli E."/>
            <person name="Brockman W."/>
            <person name="Kodira C."/>
            <person name="Alvarado L."/>
            <person name="Zeng Q."/>
            <person name="Crawford M."/>
            <person name="Antoine C."/>
            <person name="Devon K."/>
            <person name="Galgiani J."/>
            <person name="Orsborn K."/>
            <person name="Lewis M.L."/>
            <person name="Nusbaum C."/>
            <person name="Galagan J."/>
            <person name="Birren B."/>
        </authorList>
    </citation>
    <scope>NUCLEOTIDE SEQUENCE [LARGE SCALE GENOMIC DNA]</scope>
    <source>
        <strain evidence="2 3">RMSCC 3488</strain>
    </source>
</reference>
<organism evidence="2 3">
    <name type="scientific">Coccidioides posadasii RMSCC 3488</name>
    <dbReference type="NCBI Taxonomy" id="454284"/>
    <lineage>
        <taxon>Eukaryota</taxon>
        <taxon>Fungi</taxon>
        <taxon>Dikarya</taxon>
        <taxon>Ascomycota</taxon>
        <taxon>Pezizomycotina</taxon>
        <taxon>Eurotiomycetes</taxon>
        <taxon>Eurotiomycetidae</taxon>
        <taxon>Onygenales</taxon>
        <taxon>Onygenaceae</taxon>
        <taxon>Coccidioides</taxon>
    </lineage>
</organism>
<name>A0A0J6IK66_COCPO</name>